<evidence type="ECO:0000313" key="1">
    <source>
        <dbReference type="Proteomes" id="UP000887574"/>
    </source>
</evidence>
<sequence length="211" mass="23789">MSKYIPPCRSLERIACELMEPYRSDAEFCSKCPKRMVEVPKPTFAVPDGSSDAFTMAGEMAKIEEILEDMMLENDTLSSSSSSSSNKILVKSCTYSRELLLSVNQRLLLKGMGDLECPKTKTPKLIGELIDVTKINWIRTRKPKIAEHERANLSASDGNICRGPSRQPRVAFSESQPHLWAKRIRLLIGEADLTLRLMDQKRLGVRNQCRA</sequence>
<keyword evidence="1" id="KW-1185">Reference proteome</keyword>
<name>A0A915DJE4_9BILA</name>
<dbReference type="Proteomes" id="UP000887574">
    <property type="component" value="Unplaced"/>
</dbReference>
<evidence type="ECO:0000313" key="2">
    <source>
        <dbReference type="WBParaSite" id="jg20670"/>
    </source>
</evidence>
<accession>A0A915DJE4</accession>
<proteinExistence type="predicted"/>
<reference evidence="2" key="1">
    <citation type="submission" date="2022-11" db="UniProtKB">
        <authorList>
            <consortium name="WormBaseParasite"/>
        </authorList>
    </citation>
    <scope>IDENTIFICATION</scope>
</reference>
<dbReference type="WBParaSite" id="jg20670">
    <property type="protein sequence ID" value="jg20670"/>
    <property type="gene ID" value="jg20670"/>
</dbReference>
<dbReference type="AlphaFoldDB" id="A0A915DJE4"/>
<organism evidence="1 2">
    <name type="scientific">Ditylenchus dipsaci</name>
    <dbReference type="NCBI Taxonomy" id="166011"/>
    <lineage>
        <taxon>Eukaryota</taxon>
        <taxon>Metazoa</taxon>
        <taxon>Ecdysozoa</taxon>
        <taxon>Nematoda</taxon>
        <taxon>Chromadorea</taxon>
        <taxon>Rhabditida</taxon>
        <taxon>Tylenchina</taxon>
        <taxon>Tylenchomorpha</taxon>
        <taxon>Sphaerularioidea</taxon>
        <taxon>Anguinidae</taxon>
        <taxon>Anguininae</taxon>
        <taxon>Ditylenchus</taxon>
    </lineage>
</organism>
<protein>
    <submittedName>
        <fullName evidence="2">Uncharacterized protein</fullName>
    </submittedName>
</protein>